<organism evidence="15 16">
    <name type="scientific">Brassica napus</name>
    <name type="common">Rape</name>
    <dbReference type="NCBI Taxonomy" id="3708"/>
    <lineage>
        <taxon>Eukaryota</taxon>
        <taxon>Viridiplantae</taxon>
        <taxon>Streptophyta</taxon>
        <taxon>Embryophyta</taxon>
        <taxon>Tracheophyta</taxon>
        <taxon>Spermatophyta</taxon>
        <taxon>Magnoliopsida</taxon>
        <taxon>eudicotyledons</taxon>
        <taxon>Gunneridae</taxon>
        <taxon>Pentapetalae</taxon>
        <taxon>rosids</taxon>
        <taxon>malvids</taxon>
        <taxon>Brassicales</taxon>
        <taxon>Brassicaceae</taxon>
        <taxon>Brassiceae</taxon>
        <taxon>Brassica</taxon>
    </lineage>
</organism>
<dbReference type="InterPro" id="IPR015793">
    <property type="entry name" value="Pyrv_Knase_brl"/>
</dbReference>
<evidence type="ECO:0000256" key="7">
    <source>
        <dbReference type="ARBA" id="ARBA00022741"/>
    </source>
</evidence>
<evidence type="ECO:0000256" key="12">
    <source>
        <dbReference type="ARBA" id="ARBA00023317"/>
    </source>
</evidence>
<evidence type="ECO:0000256" key="3">
    <source>
        <dbReference type="ARBA" id="ARBA00008663"/>
    </source>
</evidence>
<feature type="domain" description="Pyruvate kinase barrel" evidence="14">
    <location>
        <begin position="16"/>
        <end position="81"/>
    </location>
</feature>
<accession>A0ABQ8AMS3</accession>
<keyword evidence="6" id="KW-0479">Metal-binding</keyword>
<proteinExistence type="inferred from homology"/>
<evidence type="ECO:0000256" key="11">
    <source>
        <dbReference type="ARBA" id="ARBA00023152"/>
    </source>
</evidence>
<keyword evidence="10" id="KW-0460">Magnesium</keyword>
<dbReference type="Gene3D" id="3.20.20.60">
    <property type="entry name" value="Phosphoenolpyruvate-binding domains"/>
    <property type="match status" value="1"/>
</dbReference>
<keyword evidence="12" id="KW-0670">Pyruvate</keyword>
<protein>
    <recommendedName>
        <fullName evidence="4">pyruvate kinase</fullName>
        <ecNumber evidence="4">2.7.1.40</ecNumber>
    </recommendedName>
</protein>
<dbReference type="Pfam" id="PF00224">
    <property type="entry name" value="PK"/>
    <property type="match status" value="1"/>
</dbReference>
<evidence type="ECO:0000313" key="15">
    <source>
        <dbReference type="EMBL" id="KAH0893406.1"/>
    </source>
</evidence>
<evidence type="ECO:0000313" key="16">
    <source>
        <dbReference type="Proteomes" id="UP000824890"/>
    </source>
</evidence>
<reference evidence="15 16" key="1">
    <citation type="submission" date="2021-05" db="EMBL/GenBank/DDBJ databases">
        <title>Genome Assembly of Synthetic Allotetraploid Brassica napus Reveals Homoeologous Exchanges between Subgenomes.</title>
        <authorList>
            <person name="Davis J.T."/>
        </authorList>
    </citation>
    <scope>NUCLEOTIDE SEQUENCE [LARGE SCALE GENOMIC DNA]</scope>
    <source>
        <strain evidence="16">cv. Da-Ae</strain>
        <tissue evidence="15">Seedling</tissue>
    </source>
</reference>
<dbReference type="SUPFAM" id="SSF51621">
    <property type="entry name" value="Phosphoenolpyruvate/pyruvate domain"/>
    <property type="match status" value="1"/>
</dbReference>
<evidence type="ECO:0000256" key="4">
    <source>
        <dbReference type="ARBA" id="ARBA00012142"/>
    </source>
</evidence>
<gene>
    <name evidence="15" type="ORF">HID58_055835</name>
</gene>
<evidence type="ECO:0000256" key="5">
    <source>
        <dbReference type="ARBA" id="ARBA00022679"/>
    </source>
</evidence>
<evidence type="ECO:0000256" key="8">
    <source>
        <dbReference type="ARBA" id="ARBA00022777"/>
    </source>
</evidence>
<comment type="caution">
    <text evidence="15">The sequence shown here is derived from an EMBL/GenBank/DDBJ whole genome shotgun (WGS) entry which is preliminary data.</text>
</comment>
<dbReference type="InterPro" id="IPR015813">
    <property type="entry name" value="Pyrv/PenolPyrv_kinase-like_dom"/>
</dbReference>
<comment type="catalytic activity">
    <reaction evidence="13">
        <text>pyruvate + ATP = phosphoenolpyruvate + ADP + H(+)</text>
        <dbReference type="Rhea" id="RHEA:18157"/>
        <dbReference type="ChEBI" id="CHEBI:15361"/>
        <dbReference type="ChEBI" id="CHEBI:15378"/>
        <dbReference type="ChEBI" id="CHEBI:30616"/>
        <dbReference type="ChEBI" id="CHEBI:58702"/>
        <dbReference type="ChEBI" id="CHEBI:456216"/>
        <dbReference type="EC" id="2.7.1.40"/>
    </reaction>
</comment>
<evidence type="ECO:0000256" key="9">
    <source>
        <dbReference type="ARBA" id="ARBA00022840"/>
    </source>
</evidence>
<dbReference type="Gene3D" id="3.40.1380.20">
    <property type="entry name" value="Pyruvate kinase, C-terminal domain"/>
    <property type="match status" value="1"/>
</dbReference>
<comment type="similarity">
    <text evidence="3">Belongs to the pyruvate kinase family.</text>
</comment>
<name>A0ABQ8AMS3_BRANA</name>
<dbReference type="EMBL" id="JAGKQM010000013">
    <property type="protein sequence ID" value="KAH0893406.1"/>
    <property type="molecule type" value="Genomic_DNA"/>
</dbReference>
<evidence type="ECO:0000256" key="6">
    <source>
        <dbReference type="ARBA" id="ARBA00022723"/>
    </source>
</evidence>
<keyword evidence="8" id="KW-0418">Kinase</keyword>
<evidence type="ECO:0000256" key="1">
    <source>
        <dbReference type="ARBA" id="ARBA00001958"/>
    </source>
</evidence>
<keyword evidence="9" id="KW-0067">ATP-binding</keyword>
<keyword evidence="16" id="KW-1185">Reference proteome</keyword>
<evidence type="ECO:0000256" key="13">
    <source>
        <dbReference type="ARBA" id="ARBA00048152"/>
    </source>
</evidence>
<keyword evidence="7" id="KW-0547">Nucleotide-binding</keyword>
<keyword evidence="11" id="KW-0324">Glycolysis</keyword>
<dbReference type="InterPro" id="IPR001697">
    <property type="entry name" value="Pyr_Knase"/>
</dbReference>
<sequence>MAYVKVEQNIKKGAAKTKMVWTLGAASRSVEMIEKLLEAGMNIARFDFSEGSHAHHQETINNLRTAIRNTGILCAVMLDTKVHTFVSLFVVLLPIMARKTTYALDPKAKAIIITAKAAVNLVARPSVPVLLVVSMSESFKWSSHVASHGLVFRGILPLMGADSKTIGDMISFGVQVAKKEGICNARDLVVALRVLNLLQPLHVQYALLILNNDLQLIS</sequence>
<dbReference type="SUPFAM" id="SSF52935">
    <property type="entry name" value="PK C-terminal domain-like"/>
    <property type="match status" value="1"/>
</dbReference>
<dbReference type="InterPro" id="IPR040442">
    <property type="entry name" value="Pyrv_kinase-like_dom_sf"/>
</dbReference>
<comment type="cofactor">
    <cofactor evidence="1">
        <name>K(+)</name>
        <dbReference type="ChEBI" id="CHEBI:29103"/>
    </cofactor>
</comment>
<comment type="pathway">
    <text evidence="2">Carbohydrate degradation; glycolysis; pyruvate from D-glyceraldehyde 3-phosphate: step 5/5.</text>
</comment>
<dbReference type="PANTHER" id="PTHR11817">
    <property type="entry name" value="PYRUVATE KINASE"/>
    <property type="match status" value="1"/>
</dbReference>
<evidence type="ECO:0000259" key="14">
    <source>
        <dbReference type="Pfam" id="PF00224"/>
    </source>
</evidence>
<evidence type="ECO:0000256" key="2">
    <source>
        <dbReference type="ARBA" id="ARBA00004997"/>
    </source>
</evidence>
<keyword evidence="5" id="KW-0808">Transferase</keyword>
<evidence type="ECO:0000256" key="10">
    <source>
        <dbReference type="ARBA" id="ARBA00022842"/>
    </source>
</evidence>
<dbReference type="InterPro" id="IPR036918">
    <property type="entry name" value="Pyrv_Knase_C_sf"/>
</dbReference>
<dbReference type="Proteomes" id="UP000824890">
    <property type="component" value="Unassembled WGS sequence"/>
</dbReference>
<dbReference type="EC" id="2.7.1.40" evidence="4"/>